<dbReference type="EMBL" id="JAKOEM010000043">
    <property type="protein sequence ID" value="MCG6560787.1"/>
    <property type="molecule type" value="Genomic_DNA"/>
</dbReference>
<keyword evidence="2" id="KW-1185">Reference proteome</keyword>
<comment type="caution">
    <text evidence="1">The sequence shown here is derived from an EMBL/GenBank/DDBJ whole genome shotgun (WGS) entry which is preliminary data.</text>
</comment>
<proteinExistence type="predicted"/>
<dbReference type="Proteomes" id="UP001165279">
    <property type="component" value="Unassembled WGS sequence"/>
</dbReference>
<gene>
    <name evidence="1" type="ORF">MB818_21515</name>
</gene>
<evidence type="ECO:0000313" key="1">
    <source>
        <dbReference type="EMBL" id="MCG6560787.1"/>
    </source>
</evidence>
<protein>
    <submittedName>
        <fullName evidence="1">Uncharacterized protein</fullName>
    </submittedName>
</protein>
<dbReference type="RefSeq" id="WP_238906446.1">
    <property type="nucleotide sequence ID" value="NZ_JAKOEM010000043.1"/>
</dbReference>
<accession>A0ABS9P2R0</accession>
<name>A0ABS9P2R0_9RHOB</name>
<sequence>MAHLDLKEGDVVVIRAGEDWPEHLFRVDEVYEDLVTGQALTGPMKGEYGEPDFDLILCVHSRAAD</sequence>
<organism evidence="1 2">
    <name type="scientific">Ruegeria alba</name>
    <dbReference type="NCBI Taxonomy" id="2916756"/>
    <lineage>
        <taxon>Bacteria</taxon>
        <taxon>Pseudomonadati</taxon>
        <taxon>Pseudomonadota</taxon>
        <taxon>Alphaproteobacteria</taxon>
        <taxon>Rhodobacterales</taxon>
        <taxon>Roseobacteraceae</taxon>
        <taxon>Ruegeria</taxon>
    </lineage>
</organism>
<evidence type="ECO:0000313" key="2">
    <source>
        <dbReference type="Proteomes" id="UP001165279"/>
    </source>
</evidence>
<reference evidence="1" key="1">
    <citation type="submission" date="2022-02" db="EMBL/GenBank/DDBJ databases">
        <title>The genome sequence of Ruegeria sp. 1NDH52C.</title>
        <authorList>
            <person name="Du J."/>
        </authorList>
    </citation>
    <scope>NUCLEOTIDE SEQUENCE</scope>
    <source>
        <strain evidence="1">1NDH52C</strain>
    </source>
</reference>